<dbReference type="Proteomes" id="UP000053958">
    <property type="component" value="Unassembled WGS sequence"/>
</dbReference>
<dbReference type="EMBL" id="LASV01000430">
    <property type="protein sequence ID" value="KKA18678.1"/>
    <property type="molecule type" value="Genomic_DNA"/>
</dbReference>
<evidence type="ECO:0000313" key="2">
    <source>
        <dbReference type="EMBL" id="KKA18678.1"/>
    </source>
</evidence>
<gene>
    <name evidence="2" type="ORF">T310_7375</name>
</gene>
<name>A0A0F4YM43_RASE3</name>
<comment type="caution">
    <text evidence="2">The sequence shown here is derived from an EMBL/GenBank/DDBJ whole genome shotgun (WGS) entry which is preliminary data.</text>
</comment>
<dbReference type="AlphaFoldDB" id="A0A0F4YM43"/>
<keyword evidence="3" id="KW-1185">Reference proteome</keyword>
<dbReference type="RefSeq" id="XP_013325290.1">
    <property type="nucleotide sequence ID" value="XM_013469836.1"/>
</dbReference>
<reference evidence="2 3" key="1">
    <citation type="submission" date="2015-04" db="EMBL/GenBank/DDBJ databases">
        <authorList>
            <person name="Heijne W.H."/>
            <person name="Fedorova N.D."/>
            <person name="Nierman W.C."/>
            <person name="Vollebregt A.W."/>
            <person name="Zhao Z."/>
            <person name="Wu L."/>
            <person name="Kumar M."/>
            <person name="Stam H."/>
            <person name="van den Berg M.A."/>
            <person name="Pel H.J."/>
        </authorList>
    </citation>
    <scope>NUCLEOTIDE SEQUENCE [LARGE SCALE GENOMIC DNA]</scope>
    <source>
        <strain evidence="2 3">CBS 393.64</strain>
    </source>
</reference>
<accession>A0A0F4YM43</accession>
<organism evidence="2 3">
    <name type="scientific">Rasamsonia emersonii (strain ATCC 16479 / CBS 393.64 / IMI 116815)</name>
    <dbReference type="NCBI Taxonomy" id="1408163"/>
    <lineage>
        <taxon>Eukaryota</taxon>
        <taxon>Fungi</taxon>
        <taxon>Dikarya</taxon>
        <taxon>Ascomycota</taxon>
        <taxon>Pezizomycotina</taxon>
        <taxon>Eurotiomycetes</taxon>
        <taxon>Eurotiomycetidae</taxon>
        <taxon>Eurotiales</taxon>
        <taxon>Trichocomaceae</taxon>
        <taxon>Rasamsonia</taxon>
    </lineage>
</organism>
<evidence type="ECO:0000256" key="1">
    <source>
        <dbReference type="SAM" id="MobiDB-lite"/>
    </source>
</evidence>
<proteinExistence type="predicted"/>
<protein>
    <submittedName>
        <fullName evidence="2">Uncharacterized protein</fullName>
    </submittedName>
</protein>
<sequence>MPTRLLVESACLFLGQSASRLEGSTASDAGNWSLVPGRTEGGPVTGGETMLRAACLAAGRSTAVTAVTAVREARRHCRRVPNSASLPRAPDSRADWRAVILAPVSWRLLLVPAWRSLPKLTAHKLRPDGRCPSKHALRPNSLLGTTCAFPASDLNTHPASSSDWWVAETATMQGFPQPVSRLGKASLSRRLSHSAGRVQYEDGEGGVSLFVNPAAKRELAIPTGVSSAPIESKEGVRCAMPCACNISGSLHLPSISLSPGWRRQRGLPACCVRRILLEHAGFEGKISLPMMRSP</sequence>
<dbReference type="GeneID" id="25319648"/>
<evidence type="ECO:0000313" key="3">
    <source>
        <dbReference type="Proteomes" id="UP000053958"/>
    </source>
</evidence>
<feature type="region of interest" description="Disordered" evidence="1">
    <location>
        <begin position="23"/>
        <end position="43"/>
    </location>
</feature>